<dbReference type="EMBL" id="QGKX02000095">
    <property type="protein sequence ID" value="KAF3571950.1"/>
    <property type="molecule type" value="Genomic_DNA"/>
</dbReference>
<evidence type="ECO:0000256" key="1">
    <source>
        <dbReference type="SAM" id="MobiDB-lite"/>
    </source>
</evidence>
<dbReference type="AlphaFoldDB" id="A0A8S9RGA5"/>
<name>A0A8S9RGA5_BRACR</name>
<proteinExistence type="predicted"/>
<comment type="caution">
    <text evidence="2">The sequence shown here is derived from an EMBL/GenBank/DDBJ whole genome shotgun (WGS) entry which is preliminary data.</text>
</comment>
<gene>
    <name evidence="2" type="ORF">F2Q69_00063423</name>
</gene>
<reference evidence="2" key="1">
    <citation type="submission" date="2019-12" db="EMBL/GenBank/DDBJ databases">
        <title>Genome sequencing and annotation of Brassica cretica.</title>
        <authorList>
            <person name="Studholme D.J."/>
            <person name="Sarris P."/>
        </authorList>
    </citation>
    <scope>NUCLEOTIDE SEQUENCE</scope>
    <source>
        <strain evidence="2">PFS-109/04</strain>
        <tissue evidence="2">Leaf</tissue>
    </source>
</reference>
<evidence type="ECO:0000313" key="3">
    <source>
        <dbReference type="Proteomes" id="UP000712600"/>
    </source>
</evidence>
<evidence type="ECO:0000313" key="2">
    <source>
        <dbReference type="EMBL" id="KAF3571950.1"/>
    </source>
</evidence>
<feature type="region of interest" description="Disordered" evidence="1">
    <location>
        <begin position="91"/>
        <end position="113"/>
    </location>
</feature>
<accession>A0A8S9RGA5</accession>
<sequence length="113" mass="13253">MGLLESVKSIDWELESPPVYRDFRVLPLFAVFFPSVRFLLDRFVFETRADRVRLDRRERERYACAPIAIGLRTSDRERELSGMRAEAEIGLRSSEAETGRELEQTREQEARSD</sequence>
<dbReference type="Proteomes" id="UP000712600">
    <property type="component" value="Unassembled WGS sequence"/>
</dbReference>
<protein>
    <submittedName>
        <fullName evidence="2">Uncharacterized protein</fullName>
    </submittedName>
</protein>
<organism evidence="2 3">
    <name type="scientific">Brassica cretica</name>
    <name type="common">Mustard</name>
    <dbReference type="NCBI Taxonomy" id="69181"/>
    <lineage>
        <taxon>Eukaryota</taxon>
        <taxon>Viridiplantae</taxon>
        <taxon>Streptophyta</taxon>
        <taxon>Embryophyta</taxon>
        <taxon>Tracheophyta</taxon>
        <taxon>Spermatophyta</taxon>
        <taxon>Magnoliopsida</taxon>
        <taxon>eudicotyledons</taxon>
        <taxon>Gunneridae</taxon>
        <taxon>Pentapetalae</taxon>
        <taxon>rosids</taxon>
        <taxon>malvids</taxon>
        <taxon>Brassicales</taxon>
        <taxon>Brassicaceae</taxon>
        <taxon>Brassiceae</taxon>
        <taxon>Brassica</taxon>
    </lineage>
</organism>